<protein>
    <submittedName>
        <fullName evidence="5">RNA-binding RNA annealing protein</fullName>
    </submittedName>
</protein>
<dbReference type="CDD" id="cd12418">
    <property type="entry name" value="RRM_Aly_REF_like"/>
    <property type="match status" value="1"/>
</dbReference>
<dbReference type="GO" id="GO:0006406">
    <property type="term" value="P:mRNA export from nucleus"/>
    <property type="evidence" value="ECO:0007669"/>
    <property type="project" value="TreeGrafter"/>
</dbReference>
<feature type="region of interest" description="Disordered" evidence="3">
    <location>
        <begin position="184"/>
        <end position="237"/>
    </location>
</feature>
<dbReference type="OrthoDB" id="1049195at2759"/>
<keyword evidence="6" id="KW-1185">Reference proteome</keyword>
<dbReference type="PANTHER" id="PTHR19965:SF35">
    <property type="entry name" value="RNA ANNEALING PROTEIN YRA1"/>
    <property type="match status" value="1"/>
</dbReference>
<dbReference type="InterPro" id="IPR012677">
    <property type="entry name" value="Nucleotide-bd_a/b_plait_sf"/>
</dbReference>
<comment type="caution">
    <text evidence="5">The sequence shown here is derived from an EMBL/GenBank/DDBJ whole genome shotgun (WGS) entry which is preliminary data.</text>
</comment>
<accession>A0A9W8E8T9</accession>
<feature type="compositionally biased region" description="Low complexity" evidence="3">
    <location>
        <begin position="26"/>
        <end position="37"/>
    </location>
</feature>
<reference evidence="5" key="1">
    <citation type="submission" date="2022-07" db="EMBL/GenBank/DDBJ databases">
        <title>Phylogenomic reconstructions and comparative analyses of Kickxellomycotina fungi.</title>
        <authorList>
            <person name="Reynolds N.K."/>
            <person name="Stajich J.E."/>
            <person name="Barry K."/>
            <person name="Grigoriev I.V."/>
            <person name="Crous P."/>
            <person name="Smith M.E."/>
        </authorList>
    </citation>
    <scope>NUCLEOTIDE SEQUENCE</scope>
    <source>
        <strain evidence="5">RSA 1196</strain>
    </source>
</reference>
<dbReference type="InterPro" id="IPR035979">
    <property type="entry name" value="RBD_domain_sf"/>
</dbReference>
<dbReference type="Pfam" id="PF13865">
    <property type="entry name" value="FoP_duplication"/>
    <property type="match status" value="1"/>
</dbReference>
<feature type="domain" description="RRM" evidence="4">
    <location>
        <begin position="84"/>
        <end position="161"/>
    </location>
</feature>
<dbReference type="GO" id="GO:0005634">
    <property type="term" value="C:nucleus"/>
    <property type="evidence" value="ECO:0007669"/>
    <property type="project" value="TreeGrafter"/>
</dbReference>
<dbReference type="Proteomes" id="UP001150925">
    <property type="component" value="Unassembled WGS sequence"/>
</dbReference>
<sequence length="237" mass="26184">MSSLLDKSLDDIVAQDGNNTRRRPQRQSQRGQRGAQRTMRRGPHQGRNFTSTPYVGTGMYPSAMAPMMGVQPGLDMGLRGNTDNKIMVSNLAYKVTRDDLFELFSQIGPVRKVTVNCNEDGRSLGTATVSFKRASDPARAVSTYDQVTLDGRPMAIGIVQSAAAASPVYPMQAATPMMMAAPYPTRAARQSRPYDNQRNRRQQNQTRGDRRQTKPESQTKTADDLDAEMDAYMGGQD</sequence>
<dbReference type="Pfam" id="PF00076">
    <property type="entry name" value="RRM_1"/>
    <property type="match status" value="1"/>
</dbReference>
<dbReference type="InterPro" id="IPR000504">
    <property type="entry name" value="RRM_dom"/>
</dbReference>
<keyword evidence="1 2" id="KW-0694">RNA-binding</keyword>
<dbReference type="InterPro" id="IPR051229">
    <property type="entry name" value="ALYREF_mRNA_export"/>
</dbReference>
<dbReference type="PANTHER" id="PTHR19965">
    <property type="entry name" value="RNA AND EXPORT FACTOR BINDING PROTEIN"/>
    <property type="match status" value="1"/>
</dbReference>
<gene>
    <name evidence="5" type="primary">YRA1</name>
    <name evidence="5" type="ORF">IWQ62_000832</name>
</gene>
<organism evidence="5 6">
    <name type="scientific">Dispira parvispora</name>
    <dbReference type="NCBI Taxonomy" id="1520584"/>
    <lineage>
        <taxon>Eukaryota</taxon>
        <taxon>Fungi</taxon>
        <taxon>Fungi incertae sedis</taxon>
        <taxon>Zoopagomycota</taxon>
        <taxon>Kickxellomycotina</taxon>
        <taxon>Dimargaritomycetes</taxon>
        <taxon>Dimargaritales</taxon>
        <taxon>Dimargaritaceae</taxon>
        <taxon>Dispira</taxon>
    </lineage>
</organism>
<dbReference type="AlphaFoldDB" id="A0A9W8E8T9"/>
<evidence type="ECO:0000313" key="5">
    <source>
        <dbReference type="EMBL" id="KAJ1969117.1"/>
    </source>
</evidence>
<name>A0A9W8E8T9_9FUNG</name>
<evidence type="ECO:0000256" key="1">
    <source>
        <dbReference type="ARBA" id="ARBA00022884"/>
    </source>
</evidence>
<dbReference type="PROSITE" id="PS50102">
    <property type="entry name" value="RRM"/>
    <property type="match status" value="1"/>
</dbReference>
<evidence type="ECO:0000256" key="3">
    <source>
        <dbReference type="SAM" id="MobiDB-lite"/>
    </source>
</evidence>
<dbReference type="EMBL" id="JANBPY010000093">
    <property type="protein sequence ID" value="KAJ1969117.1"/>
    <property type="molecule type" value="Genomic_DNA"/>
</dbReference>
<dbReference type="GO" id="GO:0003729">
    <property type="term" value="F:mRNA binding"/>
    <property type="evidence" value="ECO:0007669"/>
    <property type="project" value="TreeGrafter"/>
</dbReference>
<evidence type="ECO:0000259" key="4">
    <source>
        <dbReference type="PROSITE" id="PS50102"/>
    </source>
</evidence>
<dbReference type="SUPFAM" id="SSF54928">
    <property type="entry name" value="RNA-binding domain, RBD"/>
    <property type="match status" value="1"/>
</dbReference>
<proteinExistence type="predicted"/>
<dbReference type="SMART" id="SM00360">
    <property type="entry name" value="RRM"/>
    <property type="match status" value="1"/>
</dbReference>
<dbReference type="InterPro" id="IPR025715">
    <property type="entry name" value="FoP_C"/>
</dbReference>
<feature type="region of interest" description="Disordered" evidence="3">
    <location>
        <begin position="1"/>
        <end position="54"/>
    </location>
</feature>
<evidence type="ECO:0000256" key="2">
    <source>
        <dbReference type="PROSITE-ProRule" id="PRU00176"/>
    </source>
</evidence>
<dbReference type="Gene3D" id="3.30.70.330">
    <property type="match status" value="1"/>
</dbReference>
<evidence type="ECO:0000313" key="6">
    <source>
        <dbReference type="Proteomes" id="UP001150925"/>
    </source>
</evidence>